<dbReference type="Proteomes" id="UP000048926">
    <property type="component" value="Unassembled WGS sequence"/>
</dbReference>
<dbReference type="GO" id="GO:0034220">
    <property type="term" value="P:monoatomic ion transmembrane transport"/>
    <property type="evidence" value="ECO:0007669"/>
    <property type="project" value="UniProtKB-KW"/>
</dbReference>
<evidence type="ECO:0000259" key="2">
    <source>
        <dbReference type="Pfam" id="PF07885"/>
    </source>
</evidence>
<feature type="transmembrane region" description="Helical" evidence="1">
    <location>
        <begin position="249"/>
        <end position="269"/>
    </location>
</feature>
<dbReference type="RefSeq" id="WP_082444824.1">
    <property type="nucleotide sequence ID" value="NZ_CXST01000010.1"/>
</dbReference>
<keyword evidence="3" id="KW-0406">Ion transport</keyword>
<dbReference type="InterPro" id="IPR013099">
    <property type="entry name" value="K_chnl_dom"/>
</dbReference>
<evidence type="ECO:0000256" key="1">
    <source>
        <dbReference type="SAM" id="Phobius"/>
    </source>
</evidence>
<organism evidence="3 4">
    <name type="scientific">Roseibium aggregatum</name>
    <dbReference type="NCBI Taxonomy" id="187304"/>
    <lineage>
        <taxon>Bacteria</taxon>
        <taxon>Pseudomonadati</taxon>
        <taxon>Pseudomonadota</taxon>
        <taxon>Alphaproteobacteria</taxon>
        <taxon>Hyphomicrobiales</taxon>
        <taxon>Stappiaceae</taxon>
        <taxon>Roseibium</taxon>
    </lineage>
</organism>
<reference evidence="4" key="1">
    <citation type="submission" date="2015-07" db="EMBL/GenBank/DDBJ databases">
        <authorList>
            <person name="Rodrigo-Torres Lidia"/>
            <person name="Arahal R.David."/>
        </authorList>
    </citation>
    <scope>NUCLEOTIDE SEQUENCE [LARGE SCALE GENOMIC DNA]</scope>
    <source>
        <strain evidence="4">CECT 4801</strain>
    </source>
</reference>
<keyword evidence="3" id="KW-0407">Ion channel</keyword>
<evidence type="ECO:0000313" key="3">
    <source>
        <dbReference type="EMBL" id="CTQ47611.1"/>
    </source>
</evidence>
<accession>A0A0M6YF23</accession>
<name>A0A0M6YF23_9HYPH</name>
<sequence length="273" mass="30165">MTLFKKPYFWGALYLNSILVFALIYMLSGAPFTQSTTSTDRNVSSAINSLERDFQEVLNFVFEEADLSSSHVNISPLSKTSLTISFAAHSSSVAQFNNVEPFHGLLYQGTIEWVGEPFLIIDDEHEPSPALKVTIESFSELSNPTGIVLHNQILTADEVNQVVQRLFQRFDYQDLPADLGSDANIARFPDGELLVFGEELTTAAASILSEFDGIINPRTSFIRMLYFSSVTATTLGYGDIVPVDDFGRLLVIIQTITSIVLIGIFLNSLTSKT</sequence>
<feature type="transmembrane region" description="Helical" evidence="1">
    <location>
        <begin position="12"/>
        <end position="32"/>
    </location>
</feature>
<evidence type="ECO:0000313" key="4">
    <source>
        <dbReference type="Proteomes" id="UP000048926"/>
    </source>
</evidence>
<dbReference type="SUPFAM" id="SSF81324">
    <property type="entry name" value="Voltage-gated potassium channels"/>
    <property type="match status" value="1"/>
</dbReference>
<dbReference type="OrthoDB" id="2974133at2"/>
<dbReference type="Pfam" id="PF07885">
    <property type="entry name" value="Ion_trans_2"/>
    <property type="match status" value="1"/>
</dbReference>
<keyword evidence="3" id="KW-0813">Transport</keyword>
<protein>
    <submittedName>
        <fullName evidence="3">Voltage-gated potassium channel</fullName>
    </submittedName>
</protein>
<keyword evidence="4" id="KW-1185">Reference proteome</keyword>
<keyword evidence="1" id="KW-0812">Transmembrane</keyword>
<gene>
    <name evidence="3" type="ORF">LAL4801_06073</name>
</gene>
<keyword evidence="1" id="KW-0472">Membrane</keyword>
<proteinExistence type="predicted"/>
<feature type="transmembrane region" description="Helical" evidence="1">
    <location>
        <begin position="224"/>
        <end position="243"/>
    </location>
</feature>
<dbReference type="AlphaFoldDB" id="A0A0M6YF23"/>
<dbReference type="Gene3D" id="1.10.287.70">
    <property type="match status" value="1"/>
</dbReference>
<dbReference type="EMBL" id="CXST01000010">
    <property type="protein sequence ID" value="CTQ47611.1"/>
    <property type="molecule type" value="Genomic_DNA"/>
</dbReference>
<feature type="domain" description="Potassium channel" evidence="2">
    <location>
        <begin position="217"/>
        <end position="271"/>
    </location>
</feature>
<keyword evidence="1" id="KW-1133">Transmembrane helix</keyword>